<dbReference type="Proteomes" id="UP000642571">
    <property type="component" value="Unassembled WGS sequence"/>
</dbReference>
<dbReference type="EMBL" id="BMIN01000001">
    <property type="protein sequence ID" value="GGC98956.1"/>
    <property type="molecule type" value="Genomic_DNA"/>
</dbReference>
<organism evidence="1 2">
    <name type="scientific">Pontibacillus salipaludis</name>
    <dbReference type="NCBI Taxonomy" id="1697394"/>
    <lineage>
        <taxon>Bacteria</taxon>
        <taxon>Bacillati</taxon>
        <taxon>Bacillota</taxon>
        <taxon>Bacilli</taxon>
        <taxon>Bacillales</taxon>
        <taxon>Bacillaceae</taxon>
        <taxon>Pontibacillus</taxon>
    </lineage>
</organism>
<evidence type="ECO:0000313" key="1">
    <source>
        <dbReference type="EMBL" id="GGC98956.1"/>
    </source>
</evidence>
<evidence type="ECO:0000313" key="2">
    <source>
        <dbReference type="Proteomes" id="UP000642571"/>
    </source>
</evidence>
<name>A0ABQ1PL88_9BACI</name>
<keyword evidence="2" id="KW-1185">Reference proteome</keyword>
<sequence length="76" mass="8136">MAVHPINVRAGSGTARLPRGKELRGDPGKRVAIEEASQLPAGKRVVLEPALALISVTATYTTQCLSFEPSTNLPYY</sequence>
<gene>
    <name evidence="1" type="ORF">GCM10011389_02700</name>
</gene>
<reference evidence="2" key="1">
    <citation type="journal article" date="2019" name="Int. J. Syst. Evol. Microbiol.">
        <title>The Global Catalogue of Microorganisms (GCM) 10K type strain sequencing project: providing services to taxonomists for standard genome sequencing and annotation.</title>
        <authorList>
            <consortium name="The Broad Institute Genomics Platform"/>
            <consortium name="The Broad Institute Genome Sequencing Center for Infectious Disease"/>
            <person name="Wu L."/>
            <person name="Ma J."/>
        </authorList>
    </citation>
    <scope>NUCLEOTIDE SEQUENCE [LARGE SCALE GENOMIC DNA]</scope>
    <source>
        <strain evidence="2">CGMCC 1.15353</strain>
    </source>
</reference>
<accession>A0ABQ1PL88</accession>
<proteinExistence type="predicted"/>
<comment type="caution">
    <text evidence="1">The sequence shown here is derived from an EMBL/GenBank/DDBJ whole genome shotgun (WGS) entry which is preliminary data.</text>
</comment>
<protein>
    <submittedName>
        <fullName evidence="1">Uncharacterized protein</fullName>
    </submittedName>
</protein>